<dbReference type="InterPro" id="IPR035396">
    <property type="entry name" value="Bac_rhamnosid6H"/>
</dbReference>
<comment type="catalytic activity">
    <reaction evidence="1">
        <text>Hydrolysis of terminal non-reducing alpha-L-rhamnose residues in alpha-L-rhamnosides.</text>
        <dbReference type="EC" id="3.2.1.40"/>
    </reaction>
</comment>
<evidence type="ECO:0000256" key="4">
    <source>
        <dbReference type="SAM" id="MobiDB-lite"/>
    </source>
</evidence>
<dbReference type="GeneID" id="69020752"/>
<evidence type="ECO:0000313" key="9">
    <source>
        <dbReference type="EMBL" id="KAF3805962.1"/>
    </source>
</evidence>
<dbReference type="EMBL" id="WVTB01000038">
    <property type="protein sequence ID" value="KAF3805962.1"/>
    <property type="molecule type" value="Genomic_DNA"/>
</dbReference>
<dbReference type="InterPro" id="IPR016007">
    <property type="entry name" value="Alpha_rhamnosid"/>
</dbReference>
<name>A0A8H4CLL8_COLGL</name>
<dbReference type="InterPro" id="IPR013783">
    <property type="entry name" value="Ig-like_fold"/>
</dbReference>
<dbReference type="Gene3D" id="2.60.120.260">
    <property type="entry name" value="Galactose-binding domain-like"/>
    <property type="match status" value="2"/>
</dbReference>
<dbReference type="GO" id="GO:0030596">
    <property type="term" value="F:alpha-L-rhamnosidase activity"/>
    <property type="evidence" value="ECO:0007669"/>
    <property type="project" value="UniProtKB-EC"/>
</dbReference>
<feature type="region of interest" description="Disordered" evidence="4">
    <location>
        <begin position="861"/>
        <end position="880"/>
    </location>
</feature>
<reference evidence="9" key="2">
    <citation type="submission" date="2020-03" db="EMBL/GenBank/DDBJ databases">
        <authorList>
            <person name="Fu F.-F."/>
            <person name="Chen J."/>
        </authorList>
    </citation>
    <scope>NUCLEOTIDE SEQUENCE</scope>
    <source>
        <strain evidence="9">Lc1</strain>
    </source>
</reference>
<dbReference type="InterPro" id="IPR035398">
    <property type="entry name" value="Bac_rhamnosid_C"/>
</dbReference>
<protein>
    <recommendedName>
        <fullName evidence="2">alpha-L-rhamnosidase</fullName>
        <ecNumber evidence="2">3.2.1.40</ecNumber>
    </recommendedName>
</protein>
<dbReference type="Pfam" id="PF17389">
    <property type="entry name" value="Bac_rhamnosid6H"/>
    <property type="match status" value="1"/>
</dbReference>
<dbReference type="InterPro" id="IPR012341">
    <property type="entry name" value="6hp_glycosidase-like_sf"/>
</dbReference>
<dbReference type="Gene3D" id="1.50.10.10">
    <property type="match status" value="1"/>
</dbReference>
<dbReference type="SUPFAM" id="SSF48208">
    <property type="entry name" value="Six-hairpin glycosidases"/>
    <property type="match status" value="1"/>
</dbReference>
<evidence type="ECO:0000259" key="5">
    <source>
        <dbReference type="Pfam" id="PF05592"/>
    </source>
</evidence>
<feature type="domain" description="Alpha-L-rhamnosidase C-terminal" evidence="8">
    <location>
        <begin position="794"/>
        <end position="866"/>
    </location>
</feature>
<dbReference type="PIRSF" id="PIRSF010631">
    <property type="entry name" value="A-rhamnsds"/>
    <property type="match status" value="1"/>
</dbReference>
<dbReference type="GO" id="GO:0005975">
    <property type="term" value="P:carbohydrate metabolic process"/>
    <property type="evidence" value="ECO:0007669"/>
    <property type="project" value="InterPro"/>
</dbReference>
<evidence type="ECO:0000256" key="3">
    <source>
        <dbReference type="ARBA" id="ARBA00022801"/>
    </source>
</evidence>
<gene>
    <name evidence="9" type="ORF">GCG54_00013636</name>
</gene>
<dbReference type="Gene3D" id="2.60.420.10">
    <property type="entry name" value="Maltose phosphorylase, domain 3"/>
    <property type="match status" value="1"/>
</dbReference>
<dbReference type="AlphaFoldDB" id="A0A8H4CLL8"/>
<reference evidence="9" key="1">
    <citation type="journal article" date="2020" name="Phytopathology">
        <title>Genome sequence and comparative analysis of Colletotrichum gloeosporioides isolated from Liriodendron leaves.</title>
        <authorList>
            <person name="Fu F.F."/>
            <person name="Hao Z."/>
            <person name="Wang P."/>
            <person name="Lu Y."/>
            <person name="Xue L.J."/>
            <person name="Wei G."/>
            <person name="Tian Y."/>
            <person name="Baishi H."/>
            <person name="Xu H."/>
            <person name="Shi J."/>
            <person name="Cheng T."/>
            <person name="Wang G."/>
            <person name="Yi Y."/>
            <person name="Chen J."/>
        </authorList>
    </citation>
    <scope>NUCLEOTIDE SEQUENCE</scope>
    <source>
        <strain evidence="9">Lc1</strain>
    </source>
</reference>
<feature type="domain" description="Alpha-L-rhamnosidase concanavalin-like" evidence="5">
    <location>
        <begin position="330"/>
        <end position="434"/>
    </location>
</feature>
<dbReference type="Pfam" id="PF17390">
    <property type="entry name" value="Bac_rhamnosid_C"/>
    <property type="match status" value="1"/>
</dbReference>
<dbReference type="PANTHER" id="PTHR33307:SF6">
    <property type="entry name" value="ALPHA-RHAMNOSIDASE (EUROFUNG)-RELATED"/>
    <property type="match status" value="1"/>
</dbReference>
<keyword evidence="10" id="KW-1185">Reference proteome</keyword>
<evidence type="ECO:0000259" key="8">
    <source>
        <dbReference type="Pfam" id="PF17390"/>
    </source>
</evidence>
<dbReference type="InterPro" id="IPR008928">
    <property type="entry name" value="6-hairpin_glycosidase_sf"/>
</dbReference>
<dbReference type="Pfam" id="PF25788">
    <property type="entry name" value="Ig_Rha78A_N"/>
    <property type="match status" value="1"/>
</dbReference>
<evidence type="ECO:0000256" key="2">
    <source>
        <dbReference type="ARBA" id="ARBA00012652"/>
    </source>
</evidence>
<dbReference type="PANTHER" id="PTHR33307">
    <property type="entry name" value="ALPHA-RHAMNOSIDASE (EUROFUNG)"/>
    <property type="match status" value="1"/>
</dbReference>
<evidence type="ECO:0000313" key="10">
    <source>
        <dbReference type="Proteomes" id="UP000613401"/>
    </source>
</evidence>
<feature type="domain" description="Bacterial alpha-L-rhamnosidase N-terminal" evidence="6">
    <location>
        <begin position="147"/>
        <end position="319"/>
    </location>
</feature>
<evidence type="ECO:0000256" key="1">
    <source>
        <dbReference type="ARBA" id="ARBA00001445"/>
    </source>
</evidence>
<keyword evidence="3" id="KW-0378">Hydrolase</keyword>
<organism evidence="9 10">
    <name type="scientific">Colletotrichum gloeosporioides</name>
    <name type="common">Anthracnose fungus</name>
    <name type="synonym">Glomerella cingulata</name>
    <dbReference type="NCBI Taxonomy" id="474922"/>
    <lineage>
        <taxon>Eukaryota</taxon>
        <taxon>Fungi</taxon>
        <taxon>Dikarya</taxon>
        <taxon>Ascomycota</taxon>
        <taxon>Pezizomycotina</taxon>
        <taxon>Sordariomycetes</taxon>
        <taxon>Hypocreomycetidae</taxon>
        <taxon>Glomerellales</taxon>
        <taxon>Glomerellaceae</taxon>
        <taxon>Colletotrichum</taxon>
        <taxon>Colletotrichum gloeosporioides species complex</taxon>
    </lineage>
</organism>
<dbReference type="EC" id="3.2.1.40" evidence="2"/>
<evidence type="ECO:0000259" key="7">
    <source>
        <dbReference type="Pfam" id="PF17389"/>
    </source>
</evidence>
<sequence length="880" mass="97932">MTVSISRVSFEHHPIALGIGEDKPRISWRFDGLEQNWTQNAYQIEVKRQGSSSIHGSESSDSLFVPWPQSPLASAERAAVRVQAFGGVGNSSTPWSDWVTVETGLLTQNDWSSAVPIAADRETEVDGPKRPIYFRKSFSLSNATRSKIKSARLYITALGLYEAEINGRRVGDHVMAPGWTSYNFRHVYNTYDVTDLLKPGQNGIGILVSEGWFSGILTAAGNYRNNYGDTLGVLSLLIVTLADGTNIKVATDNSWQASEGPLTSSEIYNGEIYDARLEDKIRGWSTGDFNGSNWLATKKLSPLKGKLMPLDGPPIRKVQSIHPKQVFLSPSGKTLVDFGQNLAGWVKLSVKGPAFSETINITLHHAEVLDKGELALRPLRRAKATDTLILDGNSNQTRTWEPRFTYHGFRYVQVDGWPAEVPLDEHTIQAVVVHSDMERTGWFKCSNGLLNQFHENVVWSTKGNFFGIPTDCPQRDERLGWTGDAHAFAPTANYLFDTSGFWRGWHRDIWSEMQRQDTMYVPYFVPVIPPEIDTKAWNPSKPSALWGDVAVAGPFNLYQAYGDLGMLQEQYNQSQAWMDKGVPRDSQGLWAKNSYQFGDWLDPKAPASNPEKGTTNKYLIADAYLIRMTELISIMSTALSLGDKAEAYKRQRLGLIESFRETWMSNGTMPNRTQTAYALGLDFGIFNEEQHSRAVSTLKSIVTENNYLVGTGFAGTSSLGPALSRNGAADDFYRMLLQTQVPSWLYQVVMNGTTTWERWDSMLADGAVNPGAMTSFNHYAFGSVSNWIHETIGGVAPAEPGWRKIRIAPVPGGNITYASSNFISPYGEVRVKWDIDDNKDFHMEIEVPPNARAEVTLPGANSTTKEVGSGRYTFHQSTSR</sequence>
<dbReference type="Gene3D" id="2.60.40.10">
    <property type="entry name" value="Immunoglobulins"/>
    <property type="match status" value="1"/>
</dbReference>
<dbReference type="InterPro" id="IPR008902">
    <property type="entry name" value="Rhamnosid_concanavalin"/>
</dbReference>
<evidence type="ECO:0000259" key="6">
    <source>
        <dbReference type="Pfam" id="PF08531"/>
    </source>
</evidence>
<dbReference type="Pfam" id="PF08531">
    <property type="entry name" value="Bac_rhamnosid_N"/>
    <property type="match status" value="1"/>
</dbReference>
<comment type="caution">
    <text evidence="9">The sequence shown here is derived from an EMBL/GenBank/DDBJ whole genome shotgun (WGS) entry which is preliminary data.</text>
</comment>
<dbReference type="Pfam" id="PF05592">
    <property type="entry name" value="Bac_rhamnosid"/>
    <property type="match status" value="1"/>
</dbReference>
<dbReference type="Proteomes" id="UP000613401">
    <property type="component" value="Unassembled WGS sequence"/>
</dbReference>
<feature type="domain" description="Alpha-L-rhamnosidase six-hairpin glycosidase" evidence="7">
    <location>
        <begin position="438"/>
        <end position="792"/>
    </location>
</feature>
<dbReference type="InterPro" id="IPR013737">
    <property type="entry name" value="Bac_rhamnosid_N"/>
</dbReference>
<dbReference type="RefSeq" id="XP_045265121.1">
    <property type="nucleotide sequence ID" value="XM_045413487.1"/>
</dbReference>
<proteinExistence type="predicted"/>
<accession>A0A8H4CLL8</accession>